<sequence length="528" mass="59076">MNVDIKSSMSEARAFVTNHKSSGDRVYKGKRPDLQCLHCNNIGHLIDRCWVLHPELKPKFENKPSRYYKGSQTRSHTNKNHAAAATSIDGLMNFTANPADLINEFSPYLHTKKGSTSEVLTGGNQTALLGQFAGFLAESNRVPQGDVPGATDHMTNQYSKLYNFESYTTPSLVSIANGRGVPVLGRGKVKLISDSVESTALYVPSFPFQLLSVGRITNSLNCRAIFSPHNVGFQDLATKKLIGEGHYLNGLYYFSKNLNVPKGFQVSSNLEHQLWHQRLAHPSEFVLSTLFPSLCKSSLGPAPLESFDGYRYYVTFIDDFSRVTWLYLLKFKSEVMDAFKNFHNLVMNHFSSQIHTLRSDNGTEYTSKNMTNYLSTHGIIHQTSCVGTPQQNGIAERKNRDLLENTRALMLQMNVPKSRSRSLRGSNIKLLLGVPNENLQYIASSQANANAWVQNNVRNYANVKLKYIAVGNEVKRSDSFAQFLVPAMRKIQKAISLAGLANKIKVSTAIDTGVFWRDLSSFDRLIQV</sequence>
<keyword evidence="6" id="KW-0326">Glycosidase</keyword>
<dbReference type="InterPro" id="IPR000490">
    <property type="entry name" value="Glyco_hydro_17"/>
</dbReference>
<evidence type="ECO:0000256" key="7">
    <source>
        <dbReference type="ARBA" id="ARBA00033335"/>
    </source>
</evidence>
<dbReference type="SUPFAM" id="SSF51445">
    <property type="entry name" value="(Trans)glycosidases"/>
    <property type="match status" value="1"/>
</dbReference>
<dbReference type="PANTHER" id="PTHR42648">
    <property type="entry name" value="TRANSPOSASE, PUTATIVE-RELATED"/>
    <property type="match status" value="1"/>
</dbReference>
<gene>
    <name evidence="11" type="ORF">L3X38_037925</name>
</gene>
<dbReference type="InterPro" id="IPR012337">
    <property type="entry name" value="RNaseH-like_sf"/>
</dbReference>
<organism evidence="11 12">
    <name type="scientific">Prunus dulcis</name>
    <name type="common">Almond</name>
    <name type="synonym">Amygdalus dulcis</name>
    <dbReference type="NCBI Taxonomy" id="3755"/>
    <lineage>
        <taxon>Eukaryota</taxon>
        <taxon>Viridiplantae</taxon>
        <taxon>Streptophyta</taxon>
        <taxon>Embryophyta</taxon>
        <taxon>Tracheophyta</taxon>
        <taxon>Spermatophyta</taxon>
        <taxon>Magnoliopsida</taxon>
        <taxon>eudicotyledons</taxon>
        <taxon>Gunneridae</taxon>
        <taxon>Pentapetalae</taxon>
        <taxon>rosids</taxon>
        <taxon>fabids</taxon>
        <taxon>Rosales</taxon>
        <taxon>Rosaceae</taxon>
        <taxon>Amygdaloideae</taxon>
        <taxon>Amygdaleae</taxon>
        <taxon>Prunus</taxon>
    </lineage>
</organism>
<evidence type="ECO:0000256" key="1">
    <source>
        <dbReference type="ARBA" id="ARBA00000382"/>
    </source>
</evidence>
<dbReference type="Pfam" id="PF22936">
    <property type="entry name" value="Pol_BBD"/>
    <property type="match status" value="1"/>
</dbReference>
<proteinExistence type="inferred from homology"/>
<dbReference type="InterPro" id="IPR039537">
    <property type="entry name" value="Retrotran_Ty1/copia-like"/>
</dbReference>
<dbReference type="EMBL" id="JAJFAZ020000007">
    <property type="protein sequence ID" value="KAI5318217.1"/>
    <property type="molecule type" value="Genomic_DNA"/>
</dbReference>
<dbReference type="AlphaFoldDB" id="A0AAD4YQ07"/>
<dbReference type="GO" id="GO:0006508">
    <property type="term" value="P:proteolysis"/>
    <property type="evidence" value="ECO:0007669"/>
    <property type="project" value="UniProtKB-KW"/>
</dbReference>
<dbReference type="GO" id="GO:0015074">
    <property type="term" value="P:DNA integration"/>
    <property type="evidence" value="ECO:0007669"/>
    <property type="project" value="InterPro"/>
</dbReference>
<evidence type="ECO:0000256" key="2">
    <source>
        <dbReference type="ARBA" id="ARBA00008773"/>
    </source>
</evidence>
<dbReference type="Pfam" id="PF00665">
    <property type="entry name" value="rve"/>
    <property type="match status" value="1"/>
</dbReference>
<evidence type="ECO:0000256" key="5">
    <source>
        <dbReference type="ARBA" id="ARBA00022801"/>
    </source>
</evidence>
<accession>A0AAD4YQ07</accession>
<feature type="domain" description="Integrase catalytic" evidence="10">
    <location>
        <begin position="257"/>
        <end position="456"/>
    </location>
</feature>
<comment type="catalytic activity">
    <reaction evidence="1">
        <text>Hydrolysis of (1-&gt;3)-beta-D-glucosidic linkages in (1-&gt;3)-beta-D-glucans.</text>
        <dbReference type="EC" id="3.2.1.39"/>
    </reaction>
</comment>
<dbReference type="EC" id="3.2.1.39" evidence="3"/>
<evidence type="ECO:0000256" key="3">
    <source>
        <dbReference type="ARBA" id="ARBA00012780"/>
    </source>
</evidence>
<dbReference type="GO" id="GO:0008233">
    <property type="term" value="F:peptidase activity"/>
    <property type="evidence" value="ECO:0007669"/>
    <property type="project" value="UniProtKB-KW"/>
</dbReference>
<dbReference type="SUPFAM" id="SSF53098">
    <property type="entry name" value="Ribonuclease H-like"/>
    <property type="match status" value="1"/>
</dbReference>
<name>A0AAD4YQ07_PRUDU</name>
<evidence type="ECO:0000256" key="9">
    <source>
        <dbReference type="RuleBase" id="RU004335"/>
    </source>
</evidence>
<dbReference type="Pfam" id="PF00332">
    <property type="entry name" value="Glyco_hydro_17"/>
    <property type="match status" value="1"/>
</dbReference>
<dbReference type="PROSITE" id="PS50994">
    <property type="entry name" value="INTEGRASE"/>
    <property type="match status" value="1"/>
</dbReference>
<dbReference type="Gene3D" id="3.20.20.80">
    <property type="entry name" value="Glycosidases"/>
    <property type="match status" value="1"/>
</dbReference>
<keyword evidence="5" id="KW-0378">Hydrolase</keyword>
<evidence type="ECO:0000259" key="10">
    <source>
        <dbReference type="PROSITE" id="PS50994"/>
    </source>
</evidence>
<dbReference type="InterPro" id="IPR054722">
    <property type="entry name" value="PolX-like_BBD"/>
</dbReference>
<dbReference type="Proteomes" id="UP001054821">
    <property type="component" value="Chromosome 7"/>
</dbReference>
<evidence type="ECO:0000313" key="12">
    <source>
        <dbReference type="Proteomes" id="UP001054821"/>
    </source>
</evidence>
<comment type="similarity">
    <text evidence="2 9">Belongs to the glycosyl hydrolase 17 family.</text>
</comment>
<protein>
    <recommendedName>
        <fullName evidence="3">glucan endo-1,3-beta-D-glucosidase</fullName>
        <ecNumber evidence="3">3.2.1.39</ecNumber>
    </recommendedName>
    <alternativeName>
        <fullName evidence="7">(1-&gt;3)-beta-glucan endohydrolase</fullName>
    </alternativeName>
    <alternativeName>
        <fullName evidence="8">Beta-1,3-endoglucanase</fullName>
    </alternativeName>
</protein>
<keyword evidence="12" id="KW-1185">Reference proteome</keyword>
<dbReference type="PANTHER" id="PTHR42648:SF28">
    <property type="entry name" value="TRANSPOSON-ENCODED PROTEIN WITH RIBONUCLEASE H-LIKE AND RETROVIRUS ZINC FINGER-LIKE DOMAINS"/>
    <property type="match status" value="1"/>
</dbReference>
<comment type="caution">
    <text evidence="11">The sequence shown here is derived from an EMBL/GenBank/DDBJ whole genome shotgun (WGS) entry which is preliminary data.</text>
</comment>
<dbReference type="GO" id="GO:0005975">
    <property type="term" value="P:carbohydrate metabolic process"/>
    <property type="evidence" value="ECO:0007669"/>
    <property type="project" value="InterPro"/>
</dbReference>
<dbReference type="InterPro" id="IPR001584">
    <property type="entry name" value="Integrase_cat-core"/>
</dbReference>
<evidence type="ECO:0000256" key="6">
    <source>
        <dbReference type="ARBA" id="ARBA00023295"/>
    </source>
</evidence>
<evidence type="ECO:0000313" key="11">
    <source>
        <dbReference type="EMBL" id="KAI5318217.1"/>
    </source>
</evidence>
<reference evidence="11 12" key="1">
    <citation type="journal article" date="2022" name="G3 (Bethesda)">
        <title>Whole-genome sequence and methylome profiling of the almond [Prunus dulcis (Mill.) D.A. Webb] cultivar 'Nonpareil'.</title>
        <authorList>
            <person name="D'Amico-Willman K.M."/>
            <person name="Ouma W.Z."/>
            <person name="Meulia T."/>
            <person name="Sideli G.M."/>
            <person name="Gradziel T.M."/>
            <person name="Fresnedo-Ramirez J."/>
        </authorList>
    </citation>
    <scope>NUCLEOTIDE SEQUENCE [LARGE SCALE GENOMIC DNA]</scope>
    <source>
        <strain evidence="11">Clone GOH B32 T37-40</strain>
    </source>
</reference>
<evidence type="ECO:0000256" key="4">
    <source>
        <dbReference type="ARBA" id="ARBA00022670"/>
    </source>
</evidence>
<dbReference type="InterPro" id="IPR017853">
    <property type="entry name" value="GH"/>
</dbReference>
<evidence type="ECO:0000256" key="8">
    <source>
        <dbReference type="ARBA" id="ARBA00033417"/>
    </source>
</evidence>
<keyword evidence="4" id="KW-0645">Protease</keyword>
<dbReference type="GO" id="GO:0042973">
    <property type="term" value="F:glucan endo-1,3-beta-D-glucosidase activity"/>
    <property type="evidence" value="ECO:0007669"/>
    <property type="project" value="UniProtKB-EC"/>
</dbReference>